<keyword evidence="2" id="KW-0472">Membrane</keyword>
<name>A0A223MA96_MESHO</name>
<protein>
    <submittedName>
        <fullName evidence="3">Uncharacterized protein</fullName>
    </submittedName>
</protein>
<sequence>MAIKDWIKLKKFSPFKTLVFNSLAQEIKERPVIIFHDTEENYYYYIKARDARLDDGRLKNPFQGEILIPKSDKPNTLFTKDSYLDCSQIFYIRESELEELVKNHPETEILDSKELEFDQVEKMFNNIYECLTSKPPYIVISKVSYDSKTKTTKSEVQYASDWHLKNDYAQAIAEVDNIEEIKELEELKNKLHNEKNQLRLDLFETVLREARREYRKEKVYDPLFEWITKNKFIQNGLNTIEIIHEYNRLSRPLVPATINGDTIYICLVNNKWEDRRDFSLSERLEQTNFKSMIDWFKKNDLDINMESFRQFRKSMQESQDLGELLYFYKLEEQLKQDLSKLEKNIKKMDQKWKCKKEKNMELGHLIGAIFSLVFWSSFGIYIKKVKQTNKIKAFIYKTTKRKRNLTYFYQ</sequence>
<feature type="transmembrane region" description="Helical" evidence="2">
    <location>
        <begin position="362"/>
        <end position="382"/>
    </location>
</feature>
<reference evidence="3 4" key="1">
    <citation type="submission" date="2017-08" db="EMBL/GenBank/DDBJ databases">
        <title>The complete genome sequence of a Mycoplasma hyopneumoniae isolate in Korea.</title>
        <authorList>
            <person name="Han J."/>
            <person name="Lee N."/>
        </authorList>
    </citation>
    <scope>NUCLEOTIDE SEQUENCE [LARGE SCALE GENOMIC DNA]</scope>
    <source>
        <strain evidence="3 4">KM014</strain>
    </source>
</reference>
<evidence type="ECO:0000256" key="2">
    <source>
        <dbReference type="SAM" id="Phobius"/>
    </source>
</evidence>
<dbReference type="AlphaFoldDB" id="A0A223MA96"/>
<keyword evidence="1" id="KW-0175">Coiled coil</keyword>
<dbReference type="Proteomes" id="UP000215452">
    <property type="component" value="Chromosome"/>
</dbReference>
<evidence type="ECO:0000256" key="1">
    <source>
        <dbReference type="SAM" id="Coils"/>
    </source>
</evidence>
<keyword evidence="2" id="KW-1133">Transmembrane helix</keyword>
<gene>
    <name evidence="3" type="ORF">CIB43_00590</name>
</gene>
<evidence type="ECO:0000313" key="3">
    <source>
        <dbReference type="EMBL" id="ASU14481.1"/>
    </source>
</evidence>
<dbReference type="EMBL" id="CP022714">
    <property type="protein sequence ID" value="ASU14481.1"/>
    <property type="molecule type" value="Genomic_DNA"/>
</dbReference>
<accession>A0A223MA96</accession>
<feature type="coiled-coil region" evidence="1">
    <location>
        <begin position="331"/>
        <end position="358"/>
    </location>
</feature>
<dbReference type="NCBIfam" id="NF045891">
    <property type="entry name" value="ICE_Mbov_0400"/>
    <property type="match status" value="1"/>
</dbReference>
<proteinExistence type="predicted"/>
<keyword evidence="2" id="KW-0812">Transmembrane</keyword>
<organism evidence="3 4">
    <name type="scientific">Mesomycoplasma hyopneumoniae</name>
    <name type="common">Mycoplasma hyopneumoniae</name>
    <dbReference type="NCBI Taxonomy" id="2099"/>
    <lineage>
        <taxon>Bacteria</taxon>
        <taxon>Bacillati</taxon>
        <taxon>Mycoplasmatota</taxon>
        <taxon>Mycoplasmoidales</taxon>
        <taxon>Metamycoplasmataceae</taxon>
        <taxon>Mesomycoplasma</taxon>
    </lineage>
</organism>
<feature type="coiled-coil region" evidence="1">
    <location>
        <begin position="174"/>
        <end position="201"/>
    </location>
</feature>
<evidence type="ECO:0000313" key="4">
    <source>
        <dbReference type="Proteomes" id="UP000215452"/>
    </source>
</evidence>